<evidence type="ECO:0000313" key="1">
    <source>
        <dbReference type="EMBL" id="KKU20693.1"/>
    </source>
</evidence>
<dbReference type="EMBL" id="LCLU01000041">
    <property type="protein sequence ID" value="KKU20693.1"/>
    <property type="molecule type" value="Genomic_DNA"/>
</dbReference>
<sequence length="87" mass="9671">MMLVFASSANAAWTYEQTFNTLNNGDLNGQDSWSGAVEYDIQSSISHEGTKAVKVKTLLWFNTLEPFLLKYENVHNIQSSASDSYGS</sequence>
<comment type="caution">
    <text evidence="1">The sequence shown here is derived from an EMBL/GenBank/DDBJ whole genome shotgun (WGS) entry which is preliminary data.</text>
</comment>
<protein>
    <submittedName>
        <fullName evidence="1">Uncharacterized protein</fullName>
    </submittedName>
</protein>
<dbReference type="Proteomes" id="UP000034569">
    <property type="component" value="Unassembled WGS sequence"/>
</dbReference>
<feature type="non-terminal residue" evidence="1">
    <location>
        <position position="87"/>
    </location>
</feature>
<proteinExistence type="predicted"/>
<reference evidence="1 2" key="1">
    <citation type="journal article" date="2015" name="Nature">
        <title>rRNA introns, odd ribosomes, and small enigmatic genomes across a large radiation of phyla.</title>
        <authorList>
            <person name="Brown C.T."/>
            <person name="Hug L.A."/>
            <person name="Thomas B.C."/>
            <person name="Sharon I."/>
            <person name="Castelle C.J."/>
            <person name="Singh A."/>
            <person name="Wilkins M.J."/>
            <person name="Williams K.H."/>
            <person name="Banfield J.F."/>
        </authorList>
    </citation>
    <scope>NUCLEOTIDE SEQUENCE [LARGE SCALE GENOMIC DNA]</scope>
</reference>
<name>A0A0G1QSH1_9BACT</name>
<dbReference type="AlphaFoldDB" id="A0A0G1QSH1"/>
<organism evidence="1 2">
    <name type="scientific">Candidatus Azambacteria bacterium GW2011_GWC1_46_13</name>
    <dbReference type="NCBI Taxonomy" id="1618619"/>
    <lineage>
        <taxon>Bacteria</taxon>
        <taxon>Candidatus Azamiibacteriota</taxon>
    </lineage>
</organism>
<accession>A0A0G1QSH1</accession>
<evidence type="ECO:0000313" key="2">
    <source>
        <dbReference type="Proteomes" id="UP000034569"/>
    </source>
</evidence>
<gene>
    <name evidence="1" type="ORF">UX33_C0041G0011</name>
</gene>